<comment type="similarity">
    <text evidence="5">Belongs to the bacterial ribosomal protein bL25 family. CTC subfamily.</text>
</comment>
<dbReference type="SUPFAM" id="SSF50715">
    <property type="entry name" value="Ribosomal protein L25-like"/>
    <property type="match status" value="1"/>
</dbReference>
<evidence type="ECO:0000256" key="2">
    <source>
        <dbReference type="ARBA" id="ARBA00022884"/>
    </source>
</evidence>
<keyword evidence="1 5" id="KW-0699">rRNA-binding</keyword>
<evidence type="ECO:0000313" key="9">
    <source>
        <dbReference type="EMBL" id="MDI6450056.1"/>
    </source>
</evidence>
<comment type="subunit">
    <text evidence="5">Part of the 50S ribosomal subunit; part of the 5S rRNA/L5/L18/L25 subcomplex. Contacts the 5S rRNA. Binds to the 5S rRNA independently of L5 and L18.</text>
</comment>
<keyword evidence="10" id="KW-1185">Reference proteome</keyword>
<keyword evidence="2 5" id="KW-0694">RNA-binding</keyword>
<dbReference type="Gene3D" id="2.170.120.20">
    <property type="entry name" value="Ribosomal protein L25, beta domain"/>
    <property type="match status" value="1"/>
</dbReference>
<feature type="domain" description="Large ribosomal subunit protein bL25 beta" evidence="8">
    <location>
        <begin position="100"/>
        <end position="179"/>
    </location>
</feature>
<name>A0AAW6U1R7_9BACT</name>
<dbReference type="Pfam" id="PF01386">
    <property type="entry name" value="Ribosomal_L25p"/>
    <property type="match status" value="1"/>
</dbReference>
<evidence type="ECO:0000256" key="6">
    <source>
        <dbReference type="SAM" id="MobiDB-lite"/>
    </source>
</evidence>
<gene>
    <name evidence="5" type="primary">rplY</name>
    <name evidence="5" type="synonym">ctc</name>
    <name evidence="9" type="ORF">QJ522_13440</name>
</gene>
<dbReference type="CDD" id="cd00495">
    <property type="entry name" value="Ribosomal_L25_TL5_CTC"/>
    <property type="match status" value="1"/>
</dbReference>
<evidence type="ECO:0000259" key="7">
    <source>
        <dbReference type="Pfam" id="PF01386"/>
    </source>
</evidence>
<dbReference type="HAMAP" id="MF_01334">
    <property type="entry name" value="Ribosomal_bL25_CTC"/>
    <property type="match status" value="1"/>
</dbReference>
<evidence type="ECO:0000256" key="5">
    <source>
        <dbReference type="HAMAP-Rule" id="MF_01334"/>
    </source>
</evidence>
<keyword evidence="3 5" id="KW-0689">Ribosomal protein</keyword>
<keyword evidence="4 5" id="KW-0687">Ribonucleoprotein</keyword>
<dbReference type="Gene3D" id="2.40.240.10">
    <property type="entry name" value="Ribosomal Protein L25, Chain P"/>
    <property type="match status" value="1"/>
</dbReference>
<evidence type="ECO:0000256" key="3">
    <source>
        <dbReference type="ARBA" id="ARBA00022980"/>
    </source>
</evidence>
<sequence length="214" mass="23058">MDKTLSLEAQIRERTGSKAAARVRKQGQIPAVVYGHKQDPVAISLDAHDFAEGLHHGHRVIDVKVGGKTQKMIVKDLQYDHLGRNIVHADLMRVDVTETVRVSVPIELKGTAQGTHESGIVEEHADHVEIECMVTNIPESIVVSIKELGVGQVIHAGDVVLPDGITLASSPDTLLVACHLVAAAKTTEEIEEEAPAAPEVIGEKKEESEEQSGD</sequence>
<dbReference type="GO" id="GO:0003735">
    <property type="term" value="F:structural constituent of ribosome"/>
    <property type="evidence" value="ECO:0007669"/>
    <property type="project" value="InterPro"/>
</dbReference>
<dbReference type="InterPro" id="IPR020930">
    <property type="entry name" value="Ribosomal_uL5_bac-type"/>
</dbReference>
<reference evidence="9" key="1">
    <citation type="submission" date="2023-05" db="EMBL/GenBank/DDBJ databases">
        <title>Anaerotaeda fermentans gen. nov., sp. nov., a novel anaerobic planctomycete of the new family within the order Sedimentisphaerales isolated from Taman Peninsula, Russia.</title>
        <authorList>
            <person name="Khomyakova M.A."/>
            <person name="Merkel A.Y."/>
            <person name="Slobodkin A.I."/>
        </authorList>
    </citation>
    <scope>NUCLEOTIDE SEQUENCE</scope>
    <source>
        <strain evidence="9">M17dextr</strain>
    </source>
</reference>
<organism evidence="9 10">
    <name type="scientific">Anaerobaca lacustris</name>
    <dbReference type="NCBI Taxonomy" id="3044600"/>
    <lineage>
        <taxon>Bacteria</taxon>
        <taxon>Pseudomonadati</taxon>
        <taxon>Planctomycetota</taxon>
        <taxon>Phycisphaerae</taxon>
        <taxon>Sedimentisphaerales</taxon>
        <taxon>Anaerobacaceae</taxon>
        <taxon>Anaerobaca</taxon>
    </lineage>
</organism>
<dbReference type="InterPro" id="IPR029751">
    <property type="entry name" value="Ribosomal_L25_dom"/>
</dbReference>
<protein>
    <recommendedName>
        <fullName evidence="5">Large ribosomal subunit protein bL25</fullName>
    </recommendedName>
    <alternativeName>
        <fullName evidence="5">General stress protein CTC</fullName>
    </alternativeName>
</protein>
<accession>A0AAW6U1R7</accession>
<dbReference type="InterPro" id="IPR011035">
    <property type="entry name" value="Ribosomal_bL25/Gln-tRNA_synth"/>
</dbReference>
<dbReference type="GO" id="GO:0006412">
    <property type="term" value="P:translation"/>
    <property type="evidence" value="ECO:0007669"/>
    <property type="project" value="UniProtKB-UniRule"/>
</dbReference>
<dbReference type="NCBIfam" id="TIGR00731">
    <property type="entry name" value="bL25_bact_ctc"/>
    <property type="match status" value="1"/>
</dbReference>
<dbReference type="Pfam" id="PF14693">
    <property type="entry name" value="Ribosomal_TL5_C"/>
    <property type="match status" value="1"/>
</dbReference>
<dbReference type="InterPro" id="IPR037121">
    <property type="entry name" value="Ribosomal_bL25_C"/>
</dbReference>
<dbReference type="PANTHER" id="PTHR33284">
    <property type="entry name" value="RIBOSOMAL PROTEIN L25/GLN-TRNA SYNTHETASE, ANTI-CODON-BINDING DOMAIN-CONTAINING PROTEIN"/>
    <property type="match status" value="1"/>
</dbReference>
<dbReference type="InterPro" id="IPR020057">
    <property type="entry name" value="Ribosomal_bL25_b-dom"/>
</dbReference>
<evidence type="ECO:0000259" key="8">
    <source>
        <dbReference type="Pfam" id="PF14693"/>
    </source>
</evidence>
<dbReference type="EMBL" id="JASCXX010000016">
    <property type="protein sequence ID" value="MDI6450056.1"/>
    <property type="molecule type" value="Genomic_DNA"/>
</dbReference>
<dbReference type="InterPro" id="IPR020056">
    <property type="entry name" value="Rbsml_bL25/Gln-tRNA_synth_N"/>
</dbReference>
<dbReference type="GO" id="GO:0022625">
    <property type="term" value="C:cytosolic large ribosomal subunit"/>
    <property type="evidence" value="ECO:0007669"/>
    <property type="project" value="TreeGrafter"/>
</dbReference>
<feature type="region of interest" description="Disordered" evidence="6">
    <location>
        <begin position="188"/>
        <end position="214"/>
    </location>
</feature>
<dbReference type="RefSeq" id="WP_349245465.1">
    <property type="nucleotide sequence ID" value="NZ_JASCXX010000016.1"/>
</dbReference>
<comment type="function">
    <text evidence="5">This is one of the proteins that binds to the 5S RNA in the ribosome where it forms part of the central protuberance.</text>
</comment>
<dbReference type="PANTHER" id="PTHR33284:SF1">
    <property type="entry name" value="RIBOSOMAL PROTEIN L25_GLN-TRNA SYNTHETASE, ANTI-CODON-BINDING DOMAIN-CONTAINING PROTEIN"/>
    <property type="match status" value="1"/>
</dbReference>
<feature type="domain" description="Large ribosomal subunit protein bL25 L25" evidence="7">
    <location>
        <begin position="7"/>
        <end position="91"/>
    </location>
</feature>
<dbReference type="GO" id="GO:0008097">
    <property type="term" value="F:5S rRNA binding"/>
    <property type="evidence" value="ECO:0007669"/>
    <property type="project" value="InterPro"/>
</dbReference>
<proteinExistence type="inferred from homology"/>
<dbReference type="InterPro" id="IPR001021">
    <property type="entry name" value="Ribosomal_bL25_long"/>
</dbReference>
<evidence type="ECO:0000313" key="10">
    <source>
        <dbReference type="Proteomes" id="UP001431776"/>
    </source>
</evidence>
<evidence type="ECO:0000256" key="4">
    <source>
        <dbReference type="ARBA" id="ARBA00023274"/>
    </source>
</evidence>
<dbReference type="Proteomes" id="UP001431776">
    <property type="component" value="Unassembled WGS sequence"/>
</dbReference>
<comment type="caution">
    <text evidence="9">The sequence shown here is derived from an EMBL/GenBank/DDBJ whole genome shotgun (WGS) entry which is preliminary data.</text>
</comment>
<dbReference type="AlphaFoldDB" id="A0AAW6U1R7"/>
<evidence type="ECO:0000256" key="1">
    <source>
        <dbReference type="ARBA" id="ARBA00022730"/>
    </source>
</evidence>